<sequence>MVTPRIPPTRLKYDTPRDGLDPFDVDEARTQHVVEARGWVPGGDRVVPSSIYDEIPMGYKYLAVVEKLAVVVDGRVVRAWPATEANDHSFRGSMGASGI</sequence>
<protein>
    <submittedName>
        <fullName evidence="1">Uncharacterized protein</fullName>
    </submittedName>
</protein>
<name>A0ABW2XHQ4_9ACTN</name>
<evidence type="ECO:0000313" key="2">
    <source>
        <dbReference type="Proteomes" id="UP001597063"/>
    </source>
</evidence>
<accession>A0ABW2XHQ4</accession>
<organism evidence="1 2">
    <name type="scientific">Actinomadura fibrosa</name>
    <dbReference type="NCBI Taxonomy" id="111802"/>
    <lineage>
        <taxon>Bacteria</taxon>
        <taxon>Bacillati</taxon>
        <taxon>Actinomycetota</taxon>
        <taxon>Actinomycetes</taxon>
        <taxon>Streptosporangiales</taxon>
        <taxon>Thermomonosporaceae</taxon>
        <taxon>Actinomadura</taxon>
    </lineage>
</organism>
<dbReference type="RefSeq" id="WP_131761113.1">
    <property type="nucleotide sequence ID" value="NZ_CAACUY010000146.1"/>
</dbReference>
<comment type="caution">
    <text evidence="1">The sequence shown here is derived from an EMBL/GenBank/DDBJ whole genome shotgun (WGS) entry which is preliminary data.</text>
</comment>
<dbReference type="Proteomes" id="UP001597063">
    <property type="component" value="Unassembled WGS sequence"/>
</dbReference>
<evidence type="ECO:0000313" key="1">
    <source>
        <dbReference type="EMBL" id="MFD0684833.1"/>
    </source>
</evidence>
<reference evidence="2" key="1">
    <citation type="journal article" date="2019" name="Int. J. Syst. Evol. Microbiol.">
        <title>The Global Catalogue of Microorganisms (GCM) 10K type strain sequencing project: providing services to taxonomists for standard genome sequencing and annotation.</title>
        <authorList>
            <consortium name="The Broad Institute Genomics Platform"/>
            <consortium name="The Broad Institute Genome Sequencing Center for Infectious Disease"/>
            <person name="Wu L."/>
            <person name="Ma J."/>
        </authorList>
    </citation>
    <scope>NUCLEOTIDE SEQUENCE [LARGE SCALE GENOMIC DNA]</scope>
    <source>
        <strain evidence="2">JCM 9371</strain>
    </source>
</reference>
<dbReference type="EMBL" id="JBHTGP010000005">
    <property type="protein sequence ID" value="MFD0684833.1"/>
    <property type="molecule type" value="Genomic_DNA"/>
</dbReference>
<keyword evidence="2" id="KW-1185">Reference proteome</keyword>
<gene>
    <name evidence="1" type="ORF">ACFQZM_10015</name>
</gene>
<proteinExistence type="predicted"/>